<evidence type="ECO:0000256" key="8">
    <source>
        <dbReference type="PIRSR" id="PIRSR630616-2"/>
    </source>
</evidence>
<dbReference type="Gene3D" id="1.10.510.10">
    <property type="entry name" value="Transferase(Phosphotransferase) domain 1"/>
    <property type="match status" value="1"/>
</dbReference>
<dbReference type="GO" id="GO:0004674">
    <property type="term" value="F:protein serine/threonine kinase activity"/>
    <property type="evidence" value="ECO:0007669"/>
    <property type="project" value="UniProtKB-KW"/>
</dbReference>
<dbReference type="InterPro" id="IPR008271">
    <property type="entry name" value="Ser/Thr_kinase_AS"/>
</dbReference>
<organism evidence="14 15">
    <name type="scientific">Favolaschia claudopus</name>
    <dbReference type="NCBI Taxonomy" id="2862362"/>
    <lineage>
        <taxon>Eukaryota</taxon>
        <taxon>Fungi</taxon>
        <taxon>Dikarya</taxon>
        <taxon>Basidiomycota</taxon>
        <taxon>Agaricomycotina</taxon>
        <taxon>Agaricomycetes</taxon>
        <taxon>Agaricomycetidae</taxon>
        <taxon>Agaricales</taxon>
        <taxon>Marasmiineae</taxon>
        <taxon>Mycenaceae</taxon>
        <taxon>Favolaschia</taxon>
    </lineage>
</organism>
<dbReference type="SMART" id="SM00220">
    <property type="entry name" value="S_TKc"/>
    <property type="match status" value="1"/>
</dbReference>
<evidence type="ECO:0000256" key="9">
    <source>
        <dbReference type="PIRSR" id="PIRSR630616-3"/>
    </source>
</evidence>
<keyword evidence="5 14" id="KW-0418">Kinase</keyword>
<evidence type="ECO:0000313" key="14">
    <source>
        <dbReference type="EMBL" id="KAK7057329.1"/>
    </source>
</evidence>
<keyword evidence="15" id="KW-1185">Reference proteome</keyword>
<dbReference type="PROSITE" id="PS50011">
    <property type="entry name" value="PROTEIN_KINASE_DOM"/>
    <property type="match status" value="1"/>
</dbReference>
<dbReference type="Pfam" id="PF00498">
    <property type="entry name" value="FHA"/>
    <property type="match status" value="1"/>
</dbReference>
<evidence type="ECO:0000313" key="15">
    <source>
        <dbReference type="Proteomes" id="UP001362999"/>
    </source>
</evidence>
<dbReference type="InterPro" id="IPR030616">
    <property type="entry name" value="Aur-like"/>
</dbReference>
<feature type="domain" description="Protein kinase" evidence="13">
    <location>
        <begin position="161"/>
        <end position="457"/>
    </location>
</feature>
<gene>
    <name evidence="14" type="ORF">R3P38DRAFT_3168844</name>
</gene>
<feature type="binding site" evidence="8 10">
    <location>
        <position position="192"/>
    </location>
    <ligand>
        <name>ATP</name>
        <dbReference type="ChEBI" id="CHEBI:30616"/>
    </ligand>
</feature>
<feature type="cross-link" description="Glycyl lysine isopeptide (Lys-Gly) (interchain with G-Cter in SUMO2)" evidence="9">
    <location>
        <position position="296"/>
    </location>
</feature>
<keyword evidence="3" id="KW-0808">Transferase</keyword>
<evidence type="ECO:0000259" key="12">
    <source>
        <dbReference type="PROSITE" id="PS50006"/>
    </source>
</evidence>
<evidence type="ECO:0000256" key="4">
    <source>
        <dbReference type="ARBA" id="ARBA00022741"/>
    </source>
</evidence>
<comment type="caution">
    <text evidence="14">The sequence shown here is derived from an EMBL/GenBank/DDBJ whole genome shotgun (WGS) entry which is preliminary data.</text>
</comment>
<accession>A0AAW0E103</accession>
<dbReference type="SMART" id="SM00240">
    <property type="entry name" value="FHA"/>
    <property type="match status" value="1"/>
</dbReference>
<feature type="domain" description="FHA" evidence="12">
    <location>
        <begin position="34"/>
        <end position="87"/>
    </location>
</feature>
<dbReference type="Proteomes" id="UP001362999">
    <property type="component" value="Unassembled WGS sequence"/>
</dbReference>
<evidence type="ECO:0000256" key="5">
    <source>
        <dbReference type="ARBA" id="ARBA00022777"/>
    </source>
</evidence>
<proteinExistence type="inferred from homology"/>
<evidence type="ECO:0000256" key="3">
    <source>
        <dbReference type="ARBA" id="ARBA00022679"/>
    </source>
</evidence>
<evidence type="ECO:0000256" key="11">
    <source>
        <dbReference type="RuleBase" id="RU000304"/>
    </source>
</evidence>
<dbReference type="PROSITE" id="PS50006">
    <property type="entry name" value="FHA_DOMAIN"/>
    <property type="match status" value="1"/>
</dbReference>
<evidence type="ECO:0000256" key="10">
    <source>
        <dbReference type="PROSITE-ProRule" id="PRU10141"/>
    </source>
</evidence>
<dbReference type="InterPro" id="IPR017441">
    <property type="entry name" value="Protein_kinase_ATP_BS"/>
</dbReference>
<name>A0AAW0E103_9AGAR</name>
<keyword evidence="2 11" id="KW-0723">Serine/threonine-protein kinase</keyword>
<dbReference type="AlphaFoldDB" id="A0AAW0E103"/>
<dbReference type="InterPro" id="IPR011009">
    <property type="entry name" value="Kinase-like_dom_sf"/>
</dbReference>
<dbReference type="InterPro" id="IPR000253">
    <property type="entry name" value="FHA_dom"/>
</dbReference>
<feature type="active site" description="Proton acceptor" evidence="7">
    <location>
        <position position="294"/>
    </location>
</feature>
<evidence type="ECO:0000256" key="7">
    <source>
        <dbReference type="PIRSR" id="PIRSR630616-1"/>
    </source>
</evidence>
<feature type="binding site" evidence="8">
    <location>
        <position position="315"/>
    </location>
    <ligand>
        <name>ATP</name>
        <dbReference type="ChEBI" id="CHEBI:30616"/>
    </ligand>
</feature>
<evidence type="ECO:0000256" key="1">
    <source>
        <dbReference type="ARBA" id="ARBA00005575"/>
    </source>
</evidence>
<dbReference type="InterPro" id="IPR000719">
    <property type="entry name" value="Prot_kinase_dom"/>
</dbReference>
<dbReference type="InterPro" id="IPR008984">
    <property type="entry name" value="SMAD_FHA_dom_sf"/>
</dbReference>
<dbReference type="GO" id="GO:0005524">
    <property type="term" value="F:ATP binding"/>
    <property type="evidence" value="ECO:0007669"/>
    <property type="project" value="UniProtKB-UniRule"/>
</dbReference>
<dbReference type="Pfam" id="PF00069">
    <property type="entry name" value="Pkinase"/>
    <property type="match status" value="1"/>
</dbReference>
<dbReference type="PANTHER" id="PTHR24350">
    <property type="entry name" value="SERINE/THREONINE-PROTEIN KINASE IAL-RELATED"/>
    <property type="match status" value="1"/>
</dbReference>
<sequence length="485" mass="53744">MAPAPSSSPICAKFRCVVGGDGIAEIPLSLGQTVTIGRHVDCDYVLTDPRVSQFHCTLSAVASHNGGILVSCRDFSRNGLRINEHPISRTVAIIMHGDRLHLSAATGALPHSPVYLSGYPTSPAFACHYLWHHTREKTHLFQSTPPPPGTRARKITIDGFVVTSHQLGVGAFASVYLAYPVSGSPKRQLACKVLLKSTDPNPNAARRKDLALCQEVMRMRDLEHPNLNRIYALTQDDKYLFIFLALCAGGDLFDYICSFTQTGSLMPEEEAKFVTFQLLIGMLFLHDKQIAHRDLKPDNILLYAPGPYPHVVIADFGLARPKAKEGTPTVCGTLAYLPPEAITVLNQHQPVYTGMPSDCWSLGVTIFILLCGYHPFDHALPMASSRTQEAAVGSREGSDHELRAQSRLKARILNSDVEYAPHPWDTLPTARELVSRLLMRDYRERATMADALVCPWIEDDWDALEFRYNKTVLPHKATVLRLAED</sequence>
<dbReference type="EMBL" id="JAWWNJ010000004">
    <property type="protein sequence ID" value="KAK7057329.1"/>
    <property type="molecule type" value="Genomic_DNA"/>
</dbReference>
<dbReference type="SUPFAM" id="SSF56112">
    <property type="entry name" value="Protein kinase-like (PK-like)"/>
    <property type="match status" value="1"/>
</dbReference>
<comment type="similarity">
    <text evidence="1">Belongs to the protein kinase superfamily. CAMK Ser/Thr protein kinase family. CHEK2 subfamily.</text>
</comment>
<dbReference type="Gene3D" id="2.60.200.20">
    <property type="match status" value="1"/>
</dbReference>
<reference evidence="14 15" key="1">
    <citation type="journal article" date="2024" name="J Genomics">
        <title>Draft genome sequencing and assembly of Favolaschia claudopus CIRM-BRFM 2984 isolated from oak limbs.</title>
        <authorList>
            <person name="Navarro D."/>
            <person name="Drula E."/>
            <person name="Chaduli D."/>
            <person name="Cazenave R."/>
            <person name="Ahrendt S."/>
            <person name="Wang J."/>
            <person name="Lipzen A."/>
            <person name="Daum C."/>
            <person name="Barry K."/>
            <person name="Grigoriev I.V."/>
            <person name="Favel A."/>
            <person name="Rosso M.N."/>
            <person name="Martin F."/>
        </authorList>
    </citation>
    <scope>NUCLEOTIDE SEQUENCE [LARGE SCALE GENOMIC DNA]</scope>
    <source>
        <strain evidence="14 15">CIRM-BRFM 2984</strain>
    </source>
</reference>
<evidence type="ECO:0000256" key="6">
    <source>
        <dbReference type="ARBA" id="ARBA00022840"/>
    </source>
</evidence>
<dbReference type="PROSITE" id="PS00107">
    <property type="entry name" value="PROTEIN_KINASE_ATP"/>
    <property type="match status" value="1"/>
</dbReference>
<dbReference type="PROSITE" id="PS00108">
    <property type="entry name" value="PROTEIN_KINASE_ST"/>
    <property type="match status" value="1"/>
</dbReference>
<dbReference type="SUPFAM" id="SSF49879">
    <property type="entry name" value="SMAD/FHA domain"/>
    <property type="match status" value="1"/>
</dbReference>
<keyword evidence="4 8" id="KW-0547">Nucleotide-binding</keyword>
<protein>
    <submittedName>
        <fullName evidence="14">Meiosis-specific serine/threonine-protein kinase MEK1</fullName>
    </submittedName>
</protein>
<evidence type="ECO:0000259" key="13">
    <source>
        <dbReference type="PROSITE" id="PS50011"/>
    </source>
</evidence>
<evidence type="ECO:0000256" key="2">
    <source>
        <dbReference type="ARBA" id="ARBA00022527"/>
    </source>
</evidence>
<keyword evidence="6 8" id="KW-0067">ATP-binding</keyword>